<dbReference type="InterPro" id="IPR011528">
    <property type="entry name" value="NERD"/>
</dbReference>
<proteinExistence type="predicted"/>
<feature type="domain" description="NERD" evidence="1">
    <location>
        <begin position="66"/>
        <end position="152"/>
    </location>
</feature>
<dbReference type="Proteomes" id="UP000187608">
    <property type="component" value="Unassembled WGS sequence"/>
</dbReference>
<dbReference type="EMBL" id="FTOC01000006">
    <property type="protein sequence ID" value="SIS49671.1"/>
    <property type="molecule type" value="Genomic_DNA"/>
</dbReference>
<keyword evidence="3" id="KW-1185">Reference proteome</keyword>
<evidence type="ECO:0000313" key="2">
    <source>
        <dbReference type="EMBL" id="SIS49671.1"/>
    </source>
</evidence>
<dbReference type="OrthoDB" id="9828307at2"/>
<gene>
    <name evidence="2" type="ORF">SAMN05421687_106173</name>
</gene>
<dbReference type="SUPFAM" id="SSF52980">
    <property type="entry name" value="Restriction endonuclease-like"/>
    <property type="match status" value="1"/>
</dbReference>
<dbReference type="Pfam" id="PF08378">
    <property type="entry name" value="NERD"/>
    <property type="match status" value="1"/>
</dbReference>
<dbReference type="InterPro" id="IPR011856">
    <property type="entry name" value="tRNA_endonuc-like_dom_sf"/>
</dbReference>
<dbReference type="RefSeq" id="WP_076559303.1">
    <property type="nucleotide sequence ID" value="NZ_FTOC01000006.1"/>
</dbReference>
<dbReference type="Gene3D" id="3.40.1350.10">
    <property type="match status" value="1"/>
</dbReference>
<dbReference type="AlphaFoldDB" id="A0A1N7JK80"/>
<evidence type="ECO:0000313" key="3">
    <source>
        <dbReference type="Proteomes" id="UP000187608"/>
    </source>
</evidence>
<evidence type="ECO:0000259" key="1">
    <source>
        <dbReference type="Pfam" id="PF08378"/>
    </source>
</evidence>
<accession>A0A1N7JK80</accession>
<sequence>MGIYRDSRVTRRCIIQLTNTLYVFSDNVLIETLAQIKKRIYNRDFYNRDLEVRATKILHKIEIDFEKAVESRLLKVEGIATKHSLEKIIYTDIVSPNEIDLLVLKANKLFVVECKNFLFKSDYKIIRSEVNRFKGEFSKKLNNKIQFVERNLAVILSNEFGIKEPNCENYEVEGLFVTNNFSISSSYEGVPYRSLNYTNVQGFFQQI</sequence>
<name>A0A1N7JK80_9BACI</name>
<protein>
    <submittedName>
        <fullName evidence="2">Nuclease-related domain-containing protein</fullName>
    </submittedName>
</protein>
<dbReference type="GO" id="GO:0003676">
    <property type="term" value="F:nucleic acid binding"/>
    <property type="evidence" value="ECO:0007669"/>
    <property type="project" value="InterPro"/>
</dbReference>
<dbReference type="InterPro" id="IPR011335">
    <property type="entry name" value="Restrct_endonuc-II-like"/>
</dbReference>
<organism evidence="2 3">
    <name type="scientific">Salimicrobium flavidum</name>
    <dbReference type="NCBI Taxonomy" id="570947"/>
    <lineage>
        <taxon>Bacteria</taxon>
        <taxon>Bacillati</taxon>
        <taxon>Bacillota</taxon>
        <taxon>Bacilli</taxon>
        <taxon>Bacillales</taxon>
        <taxon>Bacillaceae</taxon>
        <taxon>Salimicrobium</taxon>
    </lineage>
</organism>
<reference evidence="3" key="1">
    <citation type="submission" date="2017-01" db="EMBL/GenBank/DDBJ databases">
        <authorList>
            <person name="Varghese N."/>
            <person name="Submissions S."/>
        </authorList>
    </citation>
    <scope>NUCLEOTIDE SEQUENCE [LARGE SCALE GENOMIC DNA]</scope>
    <source>
        <strain evidence="3">DSM 23127</strain>
    </source>
</reference>